<dbReference type="AlphaFoldDB" id="A0AB40AU12"/>
<keyword evidence="3" id="KW-0687">Ribonucleoprotein</keyword>
<evidence type="ECO:0000256" key="1">
    <source>
        <dbReference type="ARBA" id="ARBA00007116"/>
    </source>
</evidence>
<accession>A0AB40AU12</accession>
<proteinExistence type="inferred from homology"/>
<evidence type="ECO:0000256" key="3">
    <source>
        <dbReference type="ARBA" id="ARBA00023274"/>
    </source>
</evidence>
<dbReference type="PANTHER" id="PTHR12899:SF7">
    <property type="entry name" value="EXPRESSED PROTEIN"/>
    <property type="match status" value="1"/>
</dbReference>
<dbReference type="Pfam" id="PF00861">
    <property type="entry name" value="Ribosomal_L18p"/>
    <property type="match status" value="1"/>
</dbReference>
<protein>
    <submittedName>
        <fullName evidence="6">Uncharacterized protein LOC120254001</fullName>
    </submittedName>
</protein>
<dbReference type="GO" id="GO:0008097">
    <property type="term" value="F:5S rRNA binding"/>
    <property type="evidence" value="ECO:0007669"/>
    <property type="project" value="TreeGrafter"/>
</dbReference>
<evidence type="ECO:0000313" key="5">
    <source>
        <dbReference type="Proteomes" id="UP001515500"/>
    </source>
</evidence>
<evidence type="ECO:0000256" key="4">
    <source>
        <dbReference type="SAM" id="MobiDB-lite"/>
    </source>
</evidence>
<comment type="similarity">
    <text evidence="1">Belongs to the universal ribosomal protein uL18 family.</text>
</comment>
<dbReference type="GO" id="GO:0006412">
    <property type="term" value="P:translation"/>
    <property type="evidence" value="ECO:0007669"/>
    <property type="project" value="InterPro"/>
</dbReference>
<gene>
    <name evidence="6" type="primary">LOC120254001</name>
</gene>
<sequence length="307" mass="34688">MIPSIGNQQEKFDVELMDPDLWRVSFGLSHSMDGIVGKGEDFCSSVGDDDGSGDCSTVMDNCPDFDEIDDLRLRKKLFYKLDRGSKEFEEYSFDFHRKIPSSKHQEKSKQTSARKEDKKSEKQSLKVSSSQMNKLVNAEKKKASFQEGKKLPFKIERNTRESSGVGDMTKFIEGKKLRTPTFNQLTDPYHLPFCLDIFVTKGSVRACVVHRATSKVVVVAHSISKDMKFDVASRKGVKACFAVGKILAQRAMEEDIYNVVYTPRKGDKIEGKLQIVLQSIIDRGIDVKLKLKQKQKKPLKASQTVST</sequence>
<dbReference type="GO" id="GO:0005840">
    <property type="term" value="C:ribosome"/>
    <property type="evidence" value="ECO:0007669"/>
    <property type="project" value="UniProtKB-KW"/>
</dbReference>
<evidence type="ECO:0000313" key="6">
    <source>
        <dbReference type="RefSeq" id="XP_039118094.1"/>
    </source>
</evidence>
<keyword evidence="5" id="KW-1185">Reference proteome</keyword>
<organism evidence="5 6">
    <name type="scientific">Dioscorea cayennensis subsp. rotundata</name>
    <name type="common">White Guinea yam</name>
    <name type="synonym">Dioscorea rotundata</name>
    <dbReference type="NCBI Taxonomy" id="55577"/>
    <lineage>
        <taxon>Eukaryota</taxon>
        <taxon>Viridiplantae</taxon>
        <taxon>Streptophyta</taxon>
        <taxon>Embryophyta</taxon>
        <taxon>Tracheophyta</taxon>
        <taxon>Spermatophyta</taxon>
        <taxon>Magnoliopsida</taxon>
        <taxon>Liliopsida</taxon>
        <taxon>Dioscoreales</taxon>
        <taxon>Dioscoreaceae</taxon>
        <taxon>Dioscorea</taxon>
    </lineage>
</organism>
<dbReference type="SUPFAM" id="SSF53137">
    <property type="entry name" value="Translational machinery components"/>
    <property type="match status" value="1"/>
</dbReference>
<dbReference type="Gene3D" id="3.30.420.100">
    <property type="match status" value="1"/>
</dbReference>
<feature type="compositionally biased region" description="Basic and acidic residues" evidence="4">
    <location>
        <begin position="99"/>
        <end position="124"/>
    </location>
</feature>
<dbReference type="GO" id="GO:1990904">
    <property type="term" value="C:ribonucleoprotein complex"/>
    <property type="evidence" value="ECO:0007669"/>
    <property type="project" value="UniProtKB-KW"/>
</dbReference>
<reference evidence="6" key="1">
    <citation type="submission" date="2025-08" db="UniProtKB">
        <authorList>
            <consortium name="RefSeq"/>
        </authorList>
    </citation>
    <scope>IDENTIFICATION</scope>
</reference>
<dbReference type="GO" id="GO:0003735">
    <property type="term" value="F:structural constituent of ribosome"/>
    <property type="evidence" value="ECO:0007669"/>
    <property type="project" value="InterPro"/>
</dbReference>
<keyword evidence="2" id="KW-0689">Ribosomal protein</keyword>
<dbReference type="Proteomes" id="UP001515500">
    <property type="component" value="Unplaced"/>
</dbReference>
<feature type="region of interest" description="Disordered" evidence="4">
    <location>
        <begin position="99"/>
        <end position="133"/>
    </location>
</feature>
<evidence type="ECO:0000256" key="2">
    <source>
        <dbReference type="ARBA" id="ARBA00022980"/>
    </source>
</evidence>
<dbReference type="PANTHER" id="PTHR12899">
    <property type="entry name" value="39S RIBOSOMAL PROTEIN L18, MITOCHONDRIAL"/>
    <property type="match status" value="1"/>
</dbReference>
<dbReference type="RefSeq" id="XP_039118094.1">
    <property type="nucleotide sequence ID" value="XM_039262160.1"/>
</dbReference>
<dbReference type="InterPro" id="IPR057268">
    <property type="entry name" value="Ribosomal_L18"/>
</dbReference>
<name>A0AB40AU12_DIOCR</name>
<dbReference type="InterPro" id="IPR005484">
    <property type="entry name" value="Ribosomal_uL18_bac/plant/anim"/>
</dbReference>
<dbReference type="CDD" id="cd00432">
    <property type="entry name" value="Ribosomal_L18_L5e"/>
    <property type="match status" value="1"/>
</dbReference>
<dbReference type="GeneID" id="120254001"/>